<gene>
    <name evidence="2" type="ORF">F4162_05105</name>
</gene>
<feature type="region of interest" description="Disordered" evidence="1">
    <location>
        <begin position="93"/>
        <end position="115"/>
    </location>
</feature>
<evidence type="ECO:0000256" key="1">
    <source>
        <dbReference type="SAM" id="MobiDB-lite"/>
    </source>
</evidence>
<protein>
    <submittedName>
        <fullName evidence="2">Uncharacterized protein</fullName>
    </submittedName>
</protein>
<accession>A0A6B1FBP5</accession>
<evidence type="ECO:0000313" key="2">
    <source>
        <dbReference type="EMBL" id="MYG38363.1"/>
    </source>
</evidence>
<proteinExistence type="predicted"/>
<organism evidence="2">
    <name type="scientific">Synechococcus sp. SB0676_bin_10</name>
    <dbReference type="NCBI Taxonomy" id="2604869"/>
    <lineage>
        <taxon>Bacteria</taxon>
        <taxon>Bacillati</taxon>
        <taxon>Cyanobacteriota</taxon>
        <taxon>Cyanophyceae</taxon>
        <taxon>Synechococcales</taxon>
        <taxon>Synechococcaceae</taxon>
        <taxon>Synechococcus</taxon>
    </lineage>
</organism>
<feature type="compositionally biased region" description="Polar residues" evidence="1">
    <location>
        <begin position="102"/>
        <end position="115"/>
    </location>
</feature>
<sequence length="115" mass="12076">MLLLLDSDNPSAMEVAAGLDWAADNDQFTASTVARSLLFSGDRYEWGLGTALNHQAGVRSGEGISLSLTPSFGVTDSHLADLNILSTPEDTDLAFHQCSPAPASTPNRPTASNSK</sequence>
<comment type="caution">
    <text evidence="2">The sequence shown here is derived from an EMBL/GenBank/DDBJ whole genome shotgun (WGS) entry which is preliminary data.</text>
</comment>
<name>A0A6B1FBP5_9SYNE</name>
<dbReference type="EMBL" id="VYDO01000167">
    <property type="protein sequence ID" value="MYG38363.1"/>
    <property type="molecule type" value="Genomic_DNA"/>
</dbReference>
<dbReference type="AlphaFoldDB" id="A0A6B1FBP5"/>
<reference evidence="2" key="1">
    <citation type="submission" date="2019-09" db="EMBL/GenBank/DDBJ databases">
        <title>Characterisation of the sponge microbiome using genome-centric metagenomics.</title>
        <authorList>
            <person name="Engelberts J.P."/>
            <person name="Robbins S.J."/>
            <person name="De Goeij J.M."/>
            <person name="Aranda M."/>
            <person name="Bell S.C."/>
            <person name="Webster N.S."/>
        </authorList>
    </citation>
    <scope>NUCLEOTIDE SEQUENCE</scope>
    <source>
        <strain evidence="2">SB0676_bin_10</strain>
    </source>
</reference>